<keyword evidence="1" id="KW-0812">Transmembrane</keyword>
<keyword evidence="1" id="KW-0472">Membrane</keyword>
<accession>A0A520MWK1</accession>
<dbReference type="EMBL" id="SHBG01000002">
    <property type="protein sequence ID" value="RZO25593.1"/>
    <property type="molecule type" value="Genomic_DNA"/>
</dbReference>
<comment type="caution">
    <text evidence="2">The sequence shown here is derived from an EMBL/GenBank/DDBJ whole genome shotgun (WGS) entry which is preliminary data.</text>
</comment>
<keyword evidence="1" id="KW-1133">Transmembrane helix</keyword>
<evidence type="ECO:0000313" key="2">
    <source>
        <dbReference type="EMBL" id="RZO25593.1"/>
    </source>
</evidence>
<sequence length="188" mass="21633">MSFITQVTISIVIYYIIRILYKKERSLFLSTGVSAFLYVLIYLYTYEFISVLPTIHFMVTGLSLLFLFIAYNEIIILERQVRRVKKGQLISIGPFSVERNYKIVFNLLGVGLFFLSLSLISGLSMQSVFSANLVFKAIFTFIAWLIFVITLLGIKYFNFPIKYATRSLFVAMCAVLGAYYMNSFLLNS</sequence>
<feature type="transmembrane region" description="Helical" evidence="1">
    <location>
        <begin position="133"/>
        <end position="154"/>
    </location>
</feature>
<feature type="transmembrane region" description="Helical" evidence="1">
    <location>
        <begin position="27"/>
        <end position="45"/>
    </location>
</feature>
<dbReference type="AlphaFoldDB" id="A0A520MWK1"/>
<feature type="transmembrane region" description="Helical" evidence="1">
    <location>
        <begin position="57"/>
        <end position="77"/>
    </location>
</feature>
<gene>
    <name evidence="2" type="ORF">EVA94_00465</name>
</gene>
<name>A0A520MWK1_9GAMM</name>
<proteinExistence type="predicted"/>
<evidence type="ECO:0000313" key="3">
    <source>
        <dbReference type="Proteomes" id="UP000315498"/>
    </source>
</evidence>
<dbReference type="Proteomes" id="UP000315498">
    <property type="component" value="Unassembled WGS sequence"/>
</dbReference>
<feature type="transmembrane region" description="Helical" evidence="1">
    <location>
        <begin position="163"/>
        <end position="181"/>
    </location>
</feature>
<reference evidence="2 3" key="1">
    <citation type="submission" date="2019-02" db="EMBL/GenBank/DDBJ databases">
        <title>Prokaryotic population dynamics and viral predation in marine succession experiment using metagenomics: the confinement effect.</title>
        <authorList>
            <person name="Haro-Moreno J.M."/>
            <person name="Rodriguez-Valera F."/>
            <person name="Lopez-Perez M."/>
        </authorList>
    </citation>
    <scope>NUCLEOTIDE SEQUENCE [LARGE SCALE GENOMIC DNA]</scope>
    <source>
        <strain evidence="2">MED-G161</strain>
    </source>
</reference>
<evidence type="ECO:0008006" key="4">
    <source>
        <dbReference type="Google" id="ProtNLM"/>
    </source>
</evidence>
<protein>
    <recommendedName>
        <fullName evidence="4">Cytochrome c assembly protein domain-containing protein</fullName>
    </recommendedName>
</protein>
<organism evidence="2 3">
    <name type="scientific">SAR86 cluster bacterium</name>
    <dbReference type="NCBI Taxonomy" id="2030880"/>
    <lineage>
        <taxon>Bacteria</taxon>
        <taxon>Pseudomonadati</taxon>
        <taxon>Pseudomonadota</taxon>
        <taxon>Gammaproteobacteria</taxon>
        <taxon>SAR86 cluster</taxon>
    </lineage>
</organism>
<feature type="transmembrane region" description="Helical" evidence="1">
    <location>
        <begin position="103"/>
        <end position="121"/>
    </location>
</feature>
<evidence type="ECO:0000256" key="1">
    <source>
        <dbReference type="SAM" id="Phobius"/>
    </source>
</evidence>